<evidence type="ECO:0000259" key="6">
    <source>
        <dbReference type="Pfam" id="PF02979"/>
    </source>
</evidence>
<comment type="caution">
    <text evidence="7">The sequence shown here is derived from an EMBL/GenBank/DDBJ whole genome shotgun (WGS) entry which is preliminary data.</text>
</comment>
<gene>
    <name evidence="7" type="primary">nthA</name>
    <name evidence="7" type="ORF">ACFQ3F_25190</name>
</gene>
<evidence type="ECO:0000313" key="7">
    <source>
        <dbReference type="EMBL" id="MFD1251111.1"/>
    </source>
</evidence>
<dbReference type="EC" id="4.2.1.84" evidence="2"/>
<accession>A0ABW3W7Q3</accession>
<dbReference type="Gene3D" id="3.90.330.10">
    <property type="entry name" value="Nitrile hydratase alpha /Thiocyanate hydrolase gamma"/>
    <property type="match status" value="1"/>
</dbReference>
<protein>
    <recommendedName>
        <fullName evidence="2">nitrile hydratase</fullName>
        <ecNumber evidence="2">4.2.1.84</ecNumber>
    </recommendedName>
</protein>
<dbReference type="NCBIfam" id="TIGR01323">
    <property type="entry name" value="nitrile_alph"/>
    <property type="match status" value="1"/>
</dbReference>
<organism evidence="7 8">
    <name type="scientific">Nocardioides ginsengisoli</name>
    <dbReference type="NCBI Taxonomy" id="363868"/>
    <lineage>
        <taxon>Bacteria</taxon>
        <taxon>Bacillati</taxon>
        <taxon>Actinomycetota</taxon>
        <taxon>Actinomycetes</taxon>
        <taxon>Propionibacteriales</taxon>
        <taxon>Nocardioidaceae</taxon>
        <taxon>Nocardioides</taxon>
    </lineage>
</organism>
<comment type="catalytic activity">
    <reaction evidence="5">
        <text>an aliphatic primary amide = an aliphatic nitrile + H2O</text>
        <dbReference type="Rhea" id="RHEA:12673"/>
        <dbReference type="ChEBI" id="CHEBI:15377"/>
        <dbReference type="ChEBI" id="CHEBI:65285"/>
        <dbReference type="ChEBI" id="CHEBI:80291"/>
        <dbReference type="EC" id="4.2.1.84"/>
    </reaction>
</comment>
<evidence type="ECO:0000256" key="4">
    <source>
        <dbReference type="ARBA" id="ARBA00023239"/>
    </source>
</evidence>
<keyword evidence="3" id="KW-0479">Metal-binding</keyword>
<dbReference type="SUPFAM" id="SSF56209">
    <property type="entry name" value="Nitrile hydratase alpha chain"/>
    <property type="match status" value="1"/>
</dbReference>
<name>A0ABW3W7Q3_9ACTN</name>
<evidence type="ECO:0000256" key="3">
    <source>
        <dbReference type="ARBA" id="ARBA00022723"/>
    </source>
</evidence>
<dbReference type="EMBL" id="JBHTLX010000033">
    <property type="protein sequence ID" value="MFD1251111.1"/>
    <property type="molecule type" value="Genomic_DNA"/>
</dbReference>
<proteinExistence type="inferred from homology"/>
<reference evidence="8" key="1">
    <citation type="journal article" date="2019" name="Int. J. Syst. Evol. Microbiol.">
        <title>The Global Catalogue of Microorganisms (GCM) 10K type strain sequencing project: providing services to taxonomists for standard genome sequencing and annotation.</title>
        <authorList>
            <consortium name="The Broad Institute Genomics Platform"/>
            <consortium name="The Broad Institute Genome Sequencing Center for Infectious Disease"/>
            <person name="Wu L."/>
            <person name="Ma J."/>
        </authorList>
    </citation>
    <scope>NUCLEOTIDE SEQUENCE [LARGE SCALE GENOMIC DNA]</scope>
    <source>
        <strain evidence="8">CCUG 52478</strain>
    </source>
</reference>
<dbReference type="PIRSF" id="PIRSF001426">
    <property type="entry name" value="NHase_alpha"/>
    <property type="match status" value="1"/>
</dbReference>
<keyword evidence="8" id="KW-1185">Reference proteome</keyword>
<dbReference type="RefSeq" id="WP_367918154.1">
    <property type="nucleotide sequence ID" value="NZ_BAABAC010000007.1"/>
</dbReference>
<evidence type="ECO:0000256" key="5">
    <source>
        <dbReference type="ARBA" id="ARBA00044877"/>
    </source>
</evidence>
<keyword evidence="4 7" id="KW-0456">Lyase</keyword>
<evidence type="ECO:0000256" key="2">
    <source>
        <dbReference type="ARBA" id="ARBA00013079"/>
    </source>
</evidence>
<feature type="domain" description="Nitrile hydratase alpha/Thiocyanate hydrolase gamma" evidence="6">
    <location>
        <begin position="21"/>
        <end position="202"/>
    </location>
</feature>
<comment type="similarity">
    <text evidence="1">Belongs to the nitrile hydratase subunit alpha family.</text>
</comment>
<dbReference type="InterPro" id="IPR036648">
    <property type="entry name" value="CN_Hdrase_a/SCN_Hdrase_g_sf"/>
</dbReference>
<dbReference type="InterPro" id="IPR004232">
    <property type="entry name" value="CN_Hdrtase_a/SCN_Hdrlase_g"/>
</dbReference>
<dbReference type="GO" id="GO:0018822">
    <property type="term" value="F:nitrile hydratase activity"/>
    <property type="evidence" value="ECO:0007669"/>
    <property type="project" value="UniProtKB-EC"/>
</dbReference>
<dbReference type="InterPro" id="IPR018141">
    <property type="entry name" value="Nitrile_hydratase_asu"/>
</dbReference>
<sequence>MTDEHGHEHYASPRSRRARSEFELRTMALEALLVERGLASTDAIDKYVEYVEKRLGPHHGARVVARAWVDPAFRARLLDDGTAAAAELGIGGIEGARVRVVANGPDVHNLVVCTLCSCYPWSLLGAPPLWYKSFAYRSRAVAEPRAVLREFGVELGPDVEVRVWDSTSETRYLVLPERPAGTDGWTEEALAALVSRDAMIGAGRAGSAC</sequence>
<evidence type="ECO:0000256" key="1">
    <source>
        <dbReference type="ARBA" id="ARBA00009363"/>
    </source>
</evidence>
<dbReference type="InterPro" id="IPR023900">
    <property type="entry name" value="CN_Hdrtase_asu/SCN_Hdrlase_gsu"/>
</dbReference>
<dbReference type="Proteomes" id="UP001597229">
    <property type="component" value="Unassembled WGS sequence"/>
</dbReference>
<dbReference type="Pfam" id="PF02979">
    <property type="entry name" value="NHase_alpha"/>
    <property type="match status" value="1"/>
</dbReference>
<evidence type="ECO:0000313" key="8">
    <source>
        <dbReference type="Proteomes" id="UP001597229"/>
    </source>
</evidence>